<proteinExistence type="predicted"/>
<keyword evidence="1" id="KW-1133">Transmembrane helix</keyword>
<dbReference type="EMBL" id="DUZY01000004">
    <property type="protein sequence ID" value="DAD34209.1"/>
    <property type="molecule type" value="Genomic_DNA"/>
</dbReference>
<keyword evidence="1" id="KW-0812">Transmembrane</keyword>
<sequence>MLDRIKAESRINAVLKTKSKRKTRIDFHFLVVYEAIFYHAARRFIFLCVLAYSVAIFHFLLF</sequence>
<accession>A0A822YS23</accession>
<name>A0A822YS23_NELNU</name>
<reference evidence="2 3" key="1">
    <citation type="journal article" date="2020" name="Mol. Biol. Evol.">
        <title>Distinct Expression and Methylation Patterns for Genes with Different Fates following a Single Whole-Genome Duplication in Flowering Plants.</title>
        <authorList>
            <person name="Shi T."/>
            <person name="Rahmani R.S."/>
            <person name="Gugger P.F."/>
            <person name="Wang M."/>
            <person name="Li H."/>
            <person name="Zhang Y."/>
            <person name="Li Z."/>
            <person name="Wang Q."/>
            <person name="Van de Peer Y."/>
            <person name="Marchal K."/>
            <person name="Chen J."/>
        </authorList>
    </citation>
    <scope>NUCLEOTIDE SEQUENCE [LARGE SCALE GENOMIC DNA]</scope>
    <source>
        <tissue evidence="2">Leaf</tissue>
    </source>
</reference>
<dbReference type="Proteomes" id="UP000607653">
    <property type="component" value="Unassembled WGS sequence"/>
</dbReference>
<evidence type="ECO:0000313" key="2">
    <source>
        <dbReference type="EMBL" id="DAD34209.1"/>
    </source>
</evidence>
<keyword evidence="1" id="KW-0472">Membrane</keyword>
<gene>
    <name evidence="2" type="ORF">HUJ06_004849</name>
</gene>
<evidence type="ECO:0000313" key="3">
    <source>
        <dbReference type="Proteomes" id="UP000607653"/>
    </source>
</evidence>
<comment type="caution">
    <text evidence="2">The sequence shown here is derived from an EMBL/GenBank/DDBJ whole genome shotgun (WGS) entry which is preliminary data.</text>
</comment>
<organism evidence="2 3">
    <name type="scientific">Nelumbo nucifera</name>
    <name type="common">Sacred lotus</name>
    <dbReference type="NCBI Taxonomy" id="4432"/>
    <lineage>
        <taxon>Eukaryota</taxon>
        <taxon>Viridiplantae</taxon>
        <taxon>Streptophyta</taxon>
        <taxon>Embryophyta</taxon>
        <taxon>Tracheophyta</taxon>
        <taxon>Spermatophyta</taxon>
        <taxon>Magnoliopsida</taxon>
        <taxon>Proteales</taxon>
        <taxon>Nelumbonaceae</taxon>
        <taxon>Nelumbo</taxon>
    </lineage>
</organism>
<feature type="transmembrane region" description="Helical" evidence="1">
    <location>
        <begin position="44"/>
        <end position="61"/>
    </location>
</feature>
<keyword evidence="3" id="KW-1185">Reference proteome</keyword>
<evidence type="ECO:0000256" key="1">
    <source>
        <dbReference type="SAM" id="Phobius"/>
    </source>
</evidence>
<protein>
    <submittedName>
        <fullName evidence="2">Uncharacterized protein</fullName>
    </submittedName>
</protein>
<dbReference type="AlphaFoldDB" id="A0A822YS23"/>